<protein>
    <submittedName>
        <fullName evidence="3">Arginine-hydroxylase NDUFAF5, mitochondrial</fullName>
    </submittedName>
</protein>
<gene>
    <name evidence="3" type="primary">ndufaf5_0</name>
    <name evidence="3" type="ORF">FJT64_012057</name>
</gene>
<dbReference type="InterPro" id="IPR050602">
    <property type="entry name" value="Malonyl-ACP_OMT"/>
</dbReference>
<keyword evidence="1" id="KW-0489">Methyltransferase</keyword>
<accession>A0A6A4VEM4</accession>
<dbReference type="GO" id="GO:0008168">
    <property type="term" value="F:methyltransferase activity"/>
    <property type="evidence" value="ECO:0007669"/>
    <property type="project" value="UniProtKB-KW"/>
</dbReference>
<reference evidence="3 4" key="1">
    <citation type="submission" date="2019-07" db="EMBL/GenBank/DDBJ databases">
        <title>Draft genome assembly of a fouling barnacle, Amphibalanus amphitrite (Darwin, 1854): The first reference genome for Thecostraca.</title>
        <authorList>
            <person name="Kim W."/>
        </authorList>
    </citation>
    <scope>NUCLEOTIDE SEQUENCE [LARGE SCALE GENOMIC DNA]</scope>
    <source>
        <strain evidence="3">SNU_AA5</strain>
        <tissue evidence="3">Soma without cirri and trophi</tissue>
    </source>
</reference>
<comment type="caution">
    <text evidence="3">The sequence shown here is derived from an EMBL/GenBank/DDBJ whole genome shotgun (WGS) entry which is preliminary data.</text>
</comment>
<dbReference type="GO" id="GO:0032259">
    <property type="term" value="P:methylation"/>
    <property type="evidence" value="ECO:0007669"/>
    <property type="project" value="UniProtKB-KW"/>
</dbReference>
<organism evidence="3 4">
    <name type="scientific">Amphibalanus amphitrite</name>
    <name type="common">Striped barnacle</name>
    <name type="synonym">Balanus amphitrite</name>
    <dbReference type="NCBI Taxonomy" id="1232801"/>
    <lineage>
        <taxon>Eukaryota</taxon>
        <taxon>Metazoa</taxon>
        <taxon>Ecdysozoa</taxon>
        <taxon>Arthropoda</taxon>
        <taxon>Crustacea</taxon>
        <taxon>Multicrustacea</taxon>
        <taxon>Cirripedia</taxon>
        <taxon>Thoracica</taxon>
        <taxon>Thoracicalcarea</taxon>
        <taxon>Balanomorpha</taxon>
        <taxon>Balanoidea</taxon>
        <taxon>Balanidae</taxon>
        <taxon>Amphibalaninae</taxon>
        <taxon>Amphibalanus</taxon>
    </lineage>
</organism>
<dbReference type="AlphaFoldDB" id="A0A6A4VEM4"/>
<sequence>MWLLEKGEPELAVRAKELAGREYGRLTRLPPDDPARKLIDKTPPPRLQYRAHLHWMRKKQEAQEVGVPAPSPPDEDVAGLQHRPCFRRVGNLHWVNDLPGCFGRVLACLRPDSAFVGAMLGGDTLYQLRCALQLASLERDGVSQGTAARRAPFGGRLC</sequence>
<evidence type="ECO:0000256" key="2">
    <source>
        <dbReference type="ARBA" id="ARBA00022679"/>
    </source>
</evidence>
<keyword evidence="4" id="KW-1185">Reference proteome</keyword>
<keyword evidence="2" id="KW-0808">Transferase</keyword>
<dbReference type="GO" id="GO:0005739">
    <property type="term" value="C:mitochondrion"/>
    <property type="evidence" value="ECO:0007669"/>
    <property type="project" value="TreeGrafter"/>
</dbReference>
<dbReference type="PANTHER" id="PTHR13090:SF1">
    <property type="entry name" value="ARGININE-HYDROXYLASE NDUFAF5, MITOCHONDRIAL"/>
    <property type="match status" value="1"/>
</dbReference>
<dbReference type="PANTHER" id="PTHR13090">
    <property type="entry name" value="ARGININE-HYDROXYLASE NDUFAF5, MITOCHONDRIAL"/>
    <property type="match status" value="1"/>
</dbReference>
<dbReference type="EMBL" id="VIIS01002012">
    <property type="protein sequence ID" value="KAF0289700.1"/>
    <property type="molecule type" value="Genomic_DNA"/>
</dbReference>
<evidence type="ECO:0000313" key="4">
    <source>
        <dbReference type="Proteomes" id="UP000440578"/>
    </source>
</evidence>
<dbReference type="Proteomes" id="UP000440578">
    <property type="component" value="Unassembled WGS sequence"/>
</dbReference>
<evidence type="ECO:0000313" key="3">
    <source>
        <dbReference type="EMBL" id="KAF0289700.1"/>
    </source>
</evidence>
<dbReference type="OrthoDB" id="16816at2759"/>
<proteinExistence type="predicted"/>
<evidence type="ECO:0000256" key="1">
    <source>
        <dbReference type="ARBA" id="ARBA00022603"/>
    </source>
</evidence>
<dbReference type="GO" id="GO:0032981">
    <property type="term" value="P:mitochondrial respiratory chain complex I assembly"/>
    <property type="evidence" value="ECO:0007669"/>
    <property type="project" value="TreeGrafter"/>
</dbReference>
<name>A0A6A4VEM4_AMPAM</name>